<comment type="caution">
    <text evidence="1">The sequence shown here is derived from an EMBL/GenBank/DDBJ whole genome shotgun (WGS) entry which is preliminary data.</text>
</comment>
<reference evidence="1 2" key="1">
    <citation type="submission" date="2020-08" db="EMBL/GenBank/DDBJ databases">
        <title>Genomic Encyclopedia of Type Strains, Phase IV (KMG-IV): sequencing the most valuable type-strain genomes for metagenomic binning, comparative biology and taxonomic classification.</title>
        <authorList>
            <person name="Goeker M."/>
        </authorList>
    </citation>
    <scope>NUCLEOTIDE SEQUENCE [LARGE SCALE GENOMIC DNA]</scope>
    <source>
        <strain evidence="1 2">DSM 25895</strain>
    </source>
</reference>
<dbReference type="EMBL" id="JACIJE010000007">
    <property type="protein sequence ID" value="MBB5690495.1"/>
    <property type="molecule type" value="Genomic_DNA"/>
</dbReference>
<gene>
    <name evidence="1" type="ORF">FHS88_002630</name>
</gene>
<evidence type="ECO:0000313" key="2">
    <source>
        <dbReference type="Proteomes" id="UP000562254"/>
    </source>
</evidence>
<proteinExistence type="predicted"/>
<dbReference type="AlphaFoldDB" id="A0A840XPK7"/>
<keyword evidence="2" id="KW-1185">Reference proteome</keyword>
<evidence type="ECO:0000313" key="1">
    <source>
        <dbReference type="EMBL" id="MBB5690495.1"/>
    </source>
</evidence>
<organism evidence="1 2">
    <name type="scientific">Neoroseomonas alkaliterrae</name>
    <dbReference type="NCBI Taxonomy" id="1452450"/>
    <lineage>
        <taxon>Bacteria</taxon>
        <taxon>Pseudomonadati</taxon>
        <taxon>Pseudomonadota</taxon>
        <taxon>Alphaproteobacteria</taxon>
        <taxon>Acetobacterales</taxon>
        <taxon>Acetobacteraceae</taxon>
        <taxon>Neoroseomonas</taxon>
    </lineage>
</organism>
<dbReference type="RefSeq" id="WP_184485345.1">
    <property type="nucleotide sequence ID" value="NZ_JAAEDJ010000133.1"/>
</dbReference>
<dbReference type="Proteomes" id="UP000562254">
    <property type="component" value="Unassembled WGS sequence"/>
</dbReference>
<sequence>MKDSKSVLAKWLRRRQAPSDTRAFRDFLGRQAAFIAQKTVIDYCRVKSGRSEQVLFADPDFRAALDHCRWEVFLAALADTAALAEGWLRPHAPGREPALAAALVGLHAAILAESLALAGRDQPAEAVPAAIAAHLARLQLAPPHPANTMPLAAEAPLLATLPIHPDQRRGEEPSILGALRFHVVTTQQEMERRFDAPATARLLLASSPDA</sequence>
<accession>A0A840XPK7</accession>
<protein>
    <submittedName>
        <fullName evidence="1">Uncharacterized protein</fullName>
    </submittedName>
</protein>
<name>A0A840XPK7_9PROT</name>